<name>A0A372JDS2_9ACTN</name>
<proteinExistence type="predicted"/>
<accession>A0A372JDS2</accession>
<dbReference type="AlphaFoldDB" id="A0A372JDS2"/>
<reference evidence="1 2" key="1">
    <citation type="submission" date="2018-08" db="EMBL/GenBank/DDBJ databases">
        <title>Actinomadura jelena sp. nov., a novel Actinomycete isolated from soil in Chad.</title>
        <authorList>
            <person name="Shi L."/>
        </authorList>
    </citation>
    <scope>NUCLEOTIDE SEQUENCE [LARGE SCALE GENOMIC DNA]</scope>
    <source>
        <strain evidence="1 2">NEAU-G17</strain>
    </source>
</reference>
<sequence>AALGHGFAAGDAARAAEAAALTHALGLFWVLEVTHLGEFERWTREAAATAPPALRPAVDHTRAAMHLWRGEFAEAAALLRGGLHGLARACPAAHTDAPIMLLECLFRTADPRALTGHRAILDGLGHGDLAEGRTRAAGGLAEWGRPDLAEALLDRYDADASGAPTIARVIAVRTRCLLALERGDPDEARHWEDRLRDRHTLRGPATHPQRLAWTVALRLLAEDAPDAAARELRTAIDALDAAYPGAYAATFPLRGLLAEALRRQGRPREARPHVALALDGAARGSNHLSALTSVVIAALTAADLGDDAASELVRGWESVRVPAGMGAPLGLSKQVEGVFGIDPGACPPSPSAEWAPRVLRSLTDRARAWAAAA</sequence>
<keyword evidence="2" id="KW-1185">Reference proteome</keyword>
<evidence type="ECO:0000313" key="2">
    <source>
        <dbReference type="Proteomes" id="UP000261811"/>
    </source>
</evidence>
<gene>
    <name evidence="1" type="ORF">DZF91_30165</name>
</gene>
<protein>
    <submittedName>
        <fullName evidence="1">Uncharacterized protein</fullName>
    </submittedName>
</protein>
<dbReference type="EMBL" id="QURH01000895">
    <property type="protein sequence ID" value="RFU37956.1"/>
    <property type="molecule type" value="Genomic_DNA"/>
</dbReference>
<organism evidence="1 2">
    <name type="scientific">Actinomadura logoneensis</name>
    <dbReference type="NCBI Taxonomy" id="2293572"/>
    <lineage>
        <taxon>Bacteria</taxon>
        <taxon>Bacillati</taxon>
        <taxon>Actinomycetota</taxon>
        <taxon>Actinomycetes</taxon>
        <taxon>Streptosporangiales</taxon>
        <taxon>Thermomonosporaceae</taxon>
        <taxon>Actinomadura</taxon>
    </lineage>
</organism>
<evidence type="ECO:0000313" key="1">
    <source>
        <dbReference type="EMBL" id="RFU37956.1"/>
    </source>
</evidence>
<comment type="caution">
    <text evidence="1">The sequence shown here is derived from an EMBL/GenBank/DDBJ whole genome shotgun (WGS) entry which is preliminary data.</text>
</comment>
<dbReference type="RefSeq" id="WP_199486989.1">
    <property type="nucleotide sequence ID" value="NZ_QURH01000895.1"/>
</dbReference>
<feature type="non-terminal residue" evidence="1">
    <location>
        <position position="1"/>
    </location>
</feature>
<dbReference type="Proteomes" id="UP000261811">
    <property type="component" value="Unassembled WGS sequence"/>
</dbReference>